<dbReference type="Proteomes" id="UP001596298">
    <property type="component" value="Unassembled WGS sequence"/>
</dbReference>
<gene>
    <name evidence="5" type="ORF">ACFQDH_01965</name>
</gene>
<dbReference type="SMART" id="SM00347">
    <property type="entry name" value="HTH_MARR"/>
    <property type="match status" value="1"/>
</dbReference>
<feature type="domain" description="HTH marR-type" evidence="4">
    <location>
        <begin position="28"/>
        <end position="132"/>
    </location>
</feature>
<dbReference type="PANTHER" id="PTHR33164:SF64">
    <property type="entry name" value="TRANSCRIPTIONAL REGULATOR SLYA"/>
    <property type="match status" value="1"/>
</dbReference>
<dbReference type="InterPro" id="IPR036388">
    <property type="entry name" value="WH-like_DNA-bd_sf"/>
</dbReference>
<evidence type="ECO:0000259" key="4">
    <source>
        <dbReference type="SMART" id="SM00347"/>
    </source>
</evidence>
<evidence type="ECO:0000256" key="3">
    <source>
        <dbReference type="ARBA" id="ARBA00023163"/>
    </source>
</evidence>
<dbReference type="Pfam" id="PF12802">
    <property type="entry name" value="MarR_2"/>
    <property type="match status" value="1"/>
</dbReference>
<dbReference type="InterPro" id="IPR039422">
    <property type="entry name" value="MarR/SlyA-like"/>
</dbReference>
<dbReference type="InterPro" id="IPR000835">
    <property type="entry name" value="HTH_MarR-typ"/>
</dbReference>
<keyword evidence="6" id="KW-1185">Reference proteome</keyword>
<dbReference type="Gene3D" id="1.10.10.10">
    <property type="entry name" value="Winged helix-like DNA-binding domain superfamily/Winged helix DNA-binding domain"/>
    <property type="match status" value="1"/>
</dbReference>
<name>A0ABW2ABD0_9MICO</name>
<evidence type="ECO:0000313" key="6">
    <source>
        <dbReference type="Proteomes" id="UP001596298"/>
    </source>
</evidence>
<dbReference type="SUPFAM" id="SSF46785">
    <property type="entry name" value="Winged helix' DNA-binding domain"/>
    <property type="match status" value="1"/>
</dbReference>
<reference evidence="6" key="1">
    <citation type="journal article" date="2019" name="Int. J. Syst. Evol. Microbiol.">
        <title>The Global Catalogue of Microorganisms (GCM) 10K type strain sequencing project: providing services to taxonomists for standard genome sequencing and annotation.</title>
        <authorList>
            <consortium name="The Broad Institute Genomics Platform"/>
            <consortium name="The Broad Institute Genome Sequencing Center for Infectious Disease"/>
            <person name="Wu L."/>
            <person name="Ma J."/>
        </authorList>
    </citation>
    <scope>NUCLEOTIDE SEQUENCE [LARGE SCALE GENOMIC DNA]</scope>
    <source>
        <strain evidence="6">CCUG 58127</strain>
    </source>
</reference>
<dbReference type="PANTHER" id="PTHR33164">
    <property type="entry name" value="TRANSCRIPTIONAL REGULATOR, MARR FAMILY"/>
    <property type="match status" value="1"/>
</dbReference>
<sequence>MPDQDLLDSSYYRPLFQLMHALDQEIEKLYTSRGKSVRSRSVGPLIALSRFGPMSVKDLAIDREVSHSAMSQTISGLTRDGLVRVDPGEDARTRIVSLTPAGEDIAPLVRAEWRSTESVLRALDDEIAEPIMRAVEAINAALAERPFYERLEEALSKQLRKAADS</sequence>
<dbReference type="InterPro" id="IPR036390">
    <property type="entry name" value="WH_DNA-bd_sf"/>
</dbReference>
<keyword evidence="2" id="KW-0238">DNA-binding</keyword>
<evidence type="ECO:0000313" key="5">
    <source>
        <dbReference type="EMBL" id="MFC6704067.1"/>
    </source>
</evidence>
<organism evidence="5 6">
    <name type="scientific">Flexivirga alba</name>
    <dbReference type="NCBI Taxonomy" id="702742"/>
    <lineage>
        <taxon>Bacteria</taxon>
        <taxon>Bacillati</taxon>
        <taxon>Actinomycetota</taxon>
        <taxon>Actinomycetes</taxon>
        <taxon>Micrococcales</taxon>
        <taxon>Dermacoccaceae</taxon>
        <taxon>Flexivirga</taxon>
    </lineage>
</organism>
<comment type="caution">
    <text evidence="5">The sequence shown here is derived from an EMBL/GenBank/DDBJ whole genome shotgun (WGS) entry which is preliminary data.</text>
</comment>
<evidence type="ECO:0000256" key="2">
    <source>
        <dbReference type="ARBA" id="ARBA00023125"/>
    </source>
</evidence>
<keyword evidence="3" id="KW-0804">Transcription</keyword>
<protein>
    <submittedName>
        <fullName evidence="5">MarR family winged helix-turn-helix transcriptional regulator</fullName>
    </submittedName>
</protein>
<accession>A0ABW2ABD0</accession>
<dbReference type="RefSeq" id="WP_382397969.1">
    <property type="nucleotide sequence ID" value="NZ_JBHSWH010000001.1"/>
</dbReference>
<evidence type="ECO:0000256" key="1">
    <source>
        <dbReference type="ARBA" id="ARBA00023015"/>
    </source>
</evidence>
<proteinExistence type="predicted"/>
<dbReference type="EMBL" id="JBHSWH010000001">
    <property type="protein sequence ID" value="MFC6704067.1"/>
    <property type="molecule type" value="Genomic_DNA"/>
</dbReference>
<keyword evidence="1" id="KW-0805">Transcription regulation</keyword>